<dbReference type="Proteomes" id="UP001281447">
    <property type="component" value="Unassembled WGS sequence"/>
</dbReference>
<keyword evidence="2" id="KW-1185">Reference proteome</keyword>
<comment type="caution">
    <text evidence="1">The sequence shown here is derived from an EMBL/GenBank/DDBJ whole genome shotgun (WGS) entry which is preliminary data.</text>
</comment>
<name>A0ABU5C5V0_9BACI</name>
<protein>
    <submittedName>
        <fullName evidence="1">Uncharacterized protein</fullName>
    </submittedName>
</protein>
<accession>A0ABU5C5V0</accession>
<evidence type="ECO:0000313" key="1">
    <source>
        <dbReference type="EMBL" id="MDY0394703.1"/>
    </source>
</evidence>
<reference evidence="1 2" key="1">
    <citation type="submission" date="2023-10" db="EMBL/GenBank/DDBJ databases">
        <title>Virgibacillus halophilus 5B73C genome.</title>
        <authorList>
            <person name="Miliotis G."/>
            <person name="Sengupta P."/>
            <person name="Hameed A."/>
            <person name="Chuvochina M."/>
            <person name="Mcdonagh F."/>
            <person name="Simpson A.C."/>
            <person name="Singh N.K."/>
            <person name="Rekha P.D."/>
            <person name="Raman K."/>
            <person name="Hugenholtz P."/>
            <person name="Venkateswaran K."/>
        </authorList>
    </citation>
    <scope>NUCLEOTIDE SEQUENCE [LARGE SCALE GENOMIC DNA]</scope>
    <source>
        <strain evidence="1 2">5B73C</strain>
    </source>
</reference>
<sequence length="45" mass="4802">MNIPGGIGQAGEQGVISCTHEQLQALSTARTDAWPTDRFVSDKSK</sequence>
<gene>
    <name evidence="1" type="ORF">RWE15_09875</name>
</gene>
<organism evidence="1 2">
    <name type="scientific">Tigheibacillus halophilus</name>
    <dbReference type="NCBI Taxonomy" id="361280"/>
    <lineage>
        <taxon>Bacteria</taxon>
        <taxon>Bacillati</taxon>
        <taxon>Bacillota</taxon>
        <taxon>Bacilli</taxon>
        <taxon>Bacillales</taxon>
        <taxon>Bacillaceae</taxon>
        <taxon>Tigheibacillus</taxon>
    </lineage>
</organism>
<evidence type="ECO:0000313" key="2">
    <source>
        <dbReference type="Proteomes" id="UP001281447"/>
    </source>
</evidence>
<proteinExistence type="predicted"/>
<dbReference type="EMBL" id="JAWDIP010000003">
    <property type="protein sequence ID" value="MDY0394703.1"/>
    <property type="molecule type" value="Genomic_DNA"/>
</dbReference>